<dbReference type="AlphaFoldDB" id="A0A9N9HWZ3"/>
<evidence type="ECO:0000313" key="2">
    <source>
        <dbReference type="Proteomes" id="UP000789570"/>
    </source>
</evidence>
<comment type="caution">
    <text evidence="1">The sequence shown here is derived from an EMBL/GenBank/DDBJ whole genome shotgun (WGS) entry which is preliminary data.</text>
</comment>
<gene>
    <name evidence="1" type="ORF">FCALED_LOCUS13885</name>
</gene>
<feature type="non-terminal residue" evidence="1">
    <location>
        <position position="1"/>
    </location>
</feature>
<evidence type="ECO:0000313" key="1">
    <source>
        <dbReference type="EMBL" id="CAG8710418.1"/>
    </source>
</evidence>
<dbReference type="EMBL" id="CAJVPQ010008841">
    <property type="protein sequence ID" value="CAG8710418.1"/>
    <property type="molecule type" value="Genomic_DNA"/>
</dbReference>
<protein>
    <submittedName>
        <fullName evidence="1">3534_t:CDS:1</fullName>
    </submittedName>
</protein>
<reference evidence="1" key="1">
    <citation type="submission" date="2021-06" db="EMBL/GenBank/DDBJ databases">
        <authorList>
            <person name="Kallberg Y."/>
            <person name="Tangrot J."/>
            <person name="Rosling A."/>
        </authorList>
    </citation>
    <scope>NUCLEOTIDE SEQUENCE</scope>
    <source>
        <strain evidence="1">UK204</strain>
    </source>
</reference>
<keyword evidence="2" id="KW-1185">Reference proteome</keyword>
<proteinExistence type="predicted"/>
<dbReference type="Proteomes" id="UP000789570">
    <property type="component" value="Unassembled WGS sequence"/>
</dbReference>
<accession>A0A9N9HWZ3</accession>
<organism evidence="1 2">
    <name type="scientific">Funneliformis caledonium</name>
    <dbReference type="NCBI Taxonomy" id="1117310"/>
    <lineage>
        <taxon>Eukaryota</taxon>
        <taxon>Fungi</taxon>
        <taxon>Fungi incertae sedis</taxon>
        <taxon>Mucoromycota</taxon>
        <taxon>Glomeromycotina</taxon>
        <taxon>Glomeromycetes</taxon>
        <taxon>Glomerales</taxon>
        <taxon>Glomeraceae</taxon>
        <taxon>Funneliformis</taxon>
    </lineage>
</organism>
<name>A0A9N9HWZ3_9GLOM</name>
<sequence>YENEDGVQGADDANKQMIKESIKKFEDYQKKRGELRKTITDKKLYEQECSKLEKKYMGD</sequence>